<keyword evidence="8" id="KW-0406">Ion transport</keyword>
<dbReference type="PANTHER" id="PTHR31064:SF30">
    <property type="entry name" value="HIGH-AFFINITY POTASSIUM TRANSPORT PROTEIN-RELATED"/>
    <property type="match status" value="1"/>
</dbReference>
<organism evidence="13 14">
    <name type="scientific">Rhizopus stolonifer</name>
    <name type="common">Rhizopus nigricans</name>
    <dbReference type="NCBI Taxonomy" id="4846"/>
    <lineage>
        <taxon>Eukaryota</taxon>
        <taxon>Fungi</taxon>
        <taxon>Fungi incertae sedis</taxon>
        <taxon>Mucoromycota</taxon>
        <taxon>Mucoromycotina</taxon>
        <taxon>Mucoromycetes</taxon>
        <taxon>Mucorales</taxon>
        <taxon>Mucorineae</taxon>
        <taxon>Rhizopodaceae</taxon>
        <taxon>Rhizopus</taxon>
    </lineage>
</organism>
<comment type="subcellular location">
    <subcellularLocation>
        <location evidence="1">Membrane</location>
        <topology evidence="1">Multi-pass membrane protein</topology>
    </subcellularLocation>
</comment>
<evidence type="ECO:0000256" key="6">
    <source>
        <dbReference type="ARBA" id="ARBA00022833"/>
    </source>
</evidence>
<dbReference type="GO" id="GO:0140107">
    <property type="term" value="F:high-affinity potassium ion transmembrane transporter activity"/>
    <property type="evidence" value="ECO:0007669"/>
    <property type="project" value="TreeGrafter"/>
</dbReference>
<keyword evidence="7 11" id="KW-1133">Transmembrane helix</keyword>
<feature type="compositionally biased region" description="Basic and acidic residues" evidence="10">
    <location>
        <begin position="135"/>
        <end position="151"/>
    </location>
</feature>
<feature type="region of interest" description="Disordered" evidence="10">
    <location>
        <begin position="134"/>
        <end position="171"/>
    </location>
</feature>
<protein>
    <submittedName>
        <fullName evidence="13">Low affinity potassium transporter</fullName>
    </submittedName>
</protein>
<dbReference type="SMART" id="SM00291">
    <property type="entry name" value="ZnF_ZZ"/>
    <property type="match status" value="1"/>
</dbReference>
<dbReference type="GO" id="GO:1990573">
    <property type="term" value="P:potassium ion import across plasma membrane"/>
    <property type="evidence" value="ECO:0007669"/>
    <property type="project" value="TreeGrafter"/>
</dbReference>
<dbReference type="GO" id="GO:0005886">
    <property type="term" value="C:plasma membrane"/>
    <property type="evidence" value="ECO:0007669"/>
    <property type="project" value="TreeGrafter"/>
</dbReference>
<feature type="transmembrane region" description="Helical" evidence="11">
    <location>
        <begin position="465"/>
        <end position="483"/>
    </location>
</feature>
<feature type="domain" description="ZZ-type" evidence="12">
    <location>
        <begin position="938"/>
        <end position="964"/>
    </location>
</feature>
<dbReference type="InterPro" id="IPR000433">
    <property type="entry name" value="Znf_ZZ"/>
</dbReference>
<evidence type="ECO:0000256" key="8">
    <source>
        <dbReference type="ARBA" id="ARBA00023065"/>
    </source>
</evidence>
<feature type="compositionally biased region" description="Polar residues" evidence="10">
    <location>
        <begin position="152"/>
        <end position="171"/>
    </location>
</feature>
<gene>
    <name evidence="13" type="primary">TRK1</name>
    <name evidence="13" type="ORF">CU098_000193</name>
</gene>
<dbReference type="PROSITE" id="PS01357">
    <property type="entry name" value="ZF_ZZ_1"/>
    <property type="match status" value="1"/>
</dbReference>
<comment type="caution">
    <text evidence="13">The sequence shown here is derived from an EMBL/GenBank/DDBJ whole genome shotgun (WGS) entry which is preliminary data.</text>
</comment>
<keyword evidence="3 11" id="KW-0812">Transmembrane</keyword>
<feature type="transmembrane region" description="Helical" evidence="11">
    <location>
        <begin position="25"/>
        <end position="46"/>
    </location>
</feature>
<dbReference type="AlphaFoldDB" id="A0A367KKH4"/>
<dbReference type="SUPFAM" id="SSF57850">
    <property type="entry name" value="RING/U-box"/>
    <property type="match status" value="1"/>
</dbReference>
<evidence type="ECO:0000256" key="9">
    <source>
        <dbReference type="ARBA" id="ARBA00023136"/>
    </source>
</evidence>
<evidence type="ECO:0000256" key="7">
    <source>
        <dbReference type="ARBA" id="ARBA00022989"/>
    </source>
</evidence>
<evidence type="ECO:0000256" key="5">
    <source>
        <dbReference type="ARBA" id="ARBA00022771"/>
    </source>
</evidence>
<dbReference type="OrthoDB" id="9999863at2759"/>
<evidence type="ECO:0000256" key="4">
    <source>
        <dbReference type="ARBA" id="ARBA00022723"/>
    </source>
</evidence>
<dbReference type="GO" id="GO:0030007">
    <property type="term" value="P:intracellular potassium ion homeostasis"/>
    <property type="evidence" value="ECO:0007669"/>
    <property type="project" value="TreeGrafter"/>
</dbReference>
<evidence type="ECO:0000256" key="11">
    <source>
        <dbReference type="SAM" id="Phobius"/>
    </source>
</evidence>
<dbReference type="PANTHER" id="PTHR31064">
    <property type="entry name" value="POTASSIUM TRANSPORT PROTEIN DDB_G0292412-RELATED"/>
    <property type="match status" value="1"/>
</dbReference>
<dbReference type="EMBL" id="PJQM01001278">
    <property type="protein sequence ID" value="RCI02735.1"/>
    <property type="molecule type" value="Genomic_DNA"/>
</dbReference>
<accession>A0A367KKH4</accession>
<dbReference type="Proteomes" id="UP000253551">
    <property type="component" value="Unassembled WGS sequence"/>
</dbReference>
<dbReference type="Pfam" id="PF02386">
    <property type="entry name" value="TrkH"/>
    <property type="match status" value="1"/>
</dbReference>
<feature type="transmembrane region" description="Helical" evidence="11">
    <location>
        <begin position="402"/>
        <end position="425"/>
    </location>
</feature>
<keyword evidence="2" id="KW-0813">Transport</keyword>
<dbReference type="InterPro" id="IPR043145">
    <property type="entry name" value="Znf_ZZ_sf"/>
</dbReference>
<reference evidence="13 14" key="1">
    <citation type="journal article" date="2018" name="G3 (Bethesda)">
        <title>Phylogenetic and Phylogenomic Definition of Rhizopus Species.</title>
        <authorList>
            <person name="Gryganskyi A.P."/>
            <person name="Golan J."/>
            <person name="Dolatabadi S."/>
            <person name="Mondo S."/>
            <person name="Robb S."/>
            <person name="Idnurm A."/>
            <person name="Muszewska A."/>
            <person name="Steczkiewicz K."/>
            <person name="Masonjones S."/>
            <person name="Liao H.L."/>
            <person name="Gajdeczka M.T."/>
            <person name="Anike F."/>
            <person name="Vuek A."/>
            <person name="Anishchenko I.M."/>
            <person name="Voigt K."/>
            <person name="de Hoog G.S."/>
            <person name="Smith M.E."/>
            <person name="Heitman J."/>
            <person name="Vilgalys R."/>
            <person name="Stajich J.E."/>
        </authorList>
    </citation>
    <scope>NUCLEOTIDE SEQUENCE [LARGE SCALE GENOMIC DNA]</scope>
    <source>
        <strain evidence="13 14">LSU 92-RS-03</strain>
    </source>
</reference>
<keyword evidence="4" id="KW-0479">Metal-binding</keyword>
<sequence length="1017" mass="116617">MATSAVTNTGLNTIPVSSLSVTQLLVIYLSSFLSSHIMISVLVVTVRKHYFSKRFEDILLFNKERQLREANQRQFERNLQELARSKLPRNRLSFLSLNSQRDRLKSTISLSTSLPIPKKRFSCSDDTINTYHGKHSLEQDRKSCSESDISTKGHSRHSVSQETMTESQSTRTSLDRLEKAHLPQQTNIMFACDIEQQRERARKKFEKERQFDDLLHKVEESGCSSKEVAVMMNMDQECTDKKEPTHKSELTRQQRYRLGGAEYRALDLLSRLVPTYYFFFIFGFGFILRSYVFVSPYVQSVLTVNPWSFSFFTSLSAFNNLGLSQVDESMEPFQREPLMLTIIMVLVLAGNTAFAILLRLIIWIMYQLTPESFAMRKETLRYVLDHPRRCYTTLFPSYQTKWLLVVLIAITLAQFLCFVGLNYWLPVLEQLDTATRILSGLFQSVSTRSAGYTVIDVMNLNPATLLAYIFAMYISVYPVTILMRHSNVYQERALGIYKGNNEGQGCDLECNSSQSFHHLKRTNTLTSVVNASRNALRGPDFFVRTQIQQQLTSEIFWLIASIFTVCVIETQSIMSPSPITMFSIIYECVSAFGNIGASIGYPGTFTSQSTQYHNLSKLVLIVLMYRGRHRGLPAAIDRAVLLPSEQLQEKEEDFLKRKTLGEEMPREVRETFGFLDHFKFRFGFKDDEGTFVILNSEQQMKDVLPRGYANYSTSKENYLMCLTVVAAQRQETSQQPSELVSNLSQIYANAERTIERNTELMKQMGEMQSWMMDMRNWMSDTKAYEKNRHQAFIDLFGKFTRYMDYSCEKIKKTEETERMERNSLKKELEHINSSLNGKINCLYSILEENVQDIVSAVEERALDIKEHTTKVTDQHLDMIVKSAAELYQSTTATAITERPSDVLCNACSSFIIGLQTDHHPTHNLKCIKDLPKESGSECQNCHSSTQGQRYTCSTCSSFGICSICFQILKTKHNPSHVFVLENVSSTNIPKRTTSDDVPHPNALCNNCNTPIKGVRYK</sequence>
<evidence type="ECO:0000256" key="10">
    <source>
        <dbReference type="SAM" id="MobiDB-lite"/>
    </source>
</evidence>
<feature type="transmembrane region" description="Helical" evidence="11">
    <location>
        <begin position="338"/>
        <end position="366"/>
    </location>
</feature>
<evidence type="ECO:0000313" key="14">
    <source>
        <dbReference type="Proteomes" id="UP000253551"/>
    </source>
</evidence>
<keyword evidence="6" id="KW-0862">Zinc</keyword>
<feature type="transmembrane region" description="Helical" evidence="11">
    <location>
        <begin position="555"/>
        <end position="574"/>
    </location>
</feature>
<dbReference type="GO" id="GO:0008270">
    <property type="term" value="F:zinc ion binding"/>
    <property type="evidence" value="ECO:0007669"/>
    <property type="project" value="UniProtKB-KW"/>
</dbReference>
<evidence type="ECO:0000313" key="13">
    <source>
        <dbReference type="EMBL" id="RCI02735.1"/>
    </source>
</evidence>
<dbReference type="InterPro" id="IPR051143">
    <property type="entry name" value="TrkH_K-transport"/>
</dbReference>
<dbReference type="STRING" id="4846.A0A367KKH4"/>
<evidence type="ECO:0000256" key="2">
    <source>
        <dbReference type="ARBA" id="ARBA00022448"/>
    </source>
</evidence>
<feature type="non-terminal residue" evidence="13">
    <location>
        <position position="1017"/>
    </location>
</feature>
<keyword evidence="5" id="KW-0863">Zinc-finger</keyword>
<keyword evidence="9 11" id="KW-0472">Membrane</keyword>
<dbReference type="Gene3D" id="3.30.60.90">
    <property type="match status" value="1"/>
</dbReference>
<dbReference type="InterPro" id="IPR003445">
    <property type="entry name" value="Cat_transpt"/>
</dbReference>
<evidence type="ECO:0000256" key="3">
    <source>
        <dbReference type="ARBA" id="ARBA00022692"/>
    </source>
</evidence>
<evidence type="ECO:0000259" key="12">
    <source>
        <dbReference type="PROSITE" id="PS01357"/>
    </source>
</evidence>
<proteinExistence type="predicted"/>
<name>A0A367KKH4_RHIST</name>
<evidence type="ECO:0000256" key="1">
    <source>
        <dbReference type="ARBA" id="ARBA00004141"/>
    </source>
</evidence>
<keyword evidence="14" id="KW-1185">Reference proteome</keyword>
<feature type="transmembrane region" description="Helical" evidence="11">
    <location>
        <begin position="276"/>
        <end position="298"/>
    </location>
</feature>